<evidence type="ECO:0000313" key="6">
    <source>
        <dbReference type="Proteomes" id="UP000229789"/>
    </source>
</evidence>
<dbReference type="InterPro" id="IPR029035">
    <property type="entry name" value="DHS-like_NAD/FAD-binding_dom"/>
</dbReference>
<evidence type="ECO:0000256" key="1">
    <source>
        <dbReference type="ARBA" id="ARBA00009892"/>
    </source>
</evidence>
<accession>A0A2H9QSK3</accession>
<evidence type="ECO:0000256" key="2">
    <source>
        <dbReference type="ARBA" id="ARBA00023027"/>
    </source>
</evidence>
<dbReference type="Proteomes" id="UP000228888">
    <property type="component" value="Unassembled WGS sequence"/>
</dbReference>
<name>A0A2G9LJI7_HUBC1</name>
<reference evidence="5" key="2">
    <citation type="submission" date="2017-09" db="EMBL/GenBank/DDBJ databases">
        <title>Depth-based differentiation of microbial function through sediment-hosted aquifers and enrichment of novel symbionts in the deep terrestrial subsurface.</title>
        <authorList>
            <person name="Probst A.J."/>
            <person name="Ladd B."/>
            <person name="Jarett J.K."/>
            <person name="Geller-Mcgrath D.E."/>
            <person name="Sieber C.M.K."/>
            <person name="Emerson J.B."/>
            <person name="Anantharaman K."/>
            <person name="Thomas B.C."/>
            <person name="Malmstrom R."/>
            <person name="Stieglmeier M."/>
            <person name="Klingl A."/>
            <person name="Woyke T."/>
            <person name="Ryan C.M."/>
            <person name="Banfield J.F."/>
        </authorList>
    </citation>
    <scope>NUCLEOTIDE SEQUENCE [LARGE SCALE GENOMIC DNA]</scope>
</reference>
<dbReference type="PANTHER" id="PTHR11703:SF0">
    <property type="entry name" value="DEOXYHYPUSINE SYNTHASE"/>
    <property type="match status" value="1"/>
</dbReference>
<accession>A0A2G9LJI7</accession>
<dbReference type="Gene3D" id="3.40.910.10">
    <property type="entry name" value="Deoxyhypusine synthase"/>
    <property type="match status" value="1"/>
</dbReference>
<organism evidence="3 6">
    <name type="scientific">Huberarchaeum crystalense</name>
    <dbReference type="NCBI Taxonomy" id="2014257"/>
    <lineage>
        <taxon>Archaea</taxon>
        <taxon>Candidatus Huberarchaeota</taxon>
        <taxon>Candidatus Huberarchaeia</taxon>
        <taxon>Candidatus Huberarchaeales</taxon>
        <taxon>Candidatus Huberarchaeaceae</taxon>
        <taxon>Candidatus Huberarchaeum</taxon>
    </lineage>
</organism>
<protein>
    <submittedName>
        <fullName evidence="3">Deoxyhypusine synthase</fullName>
        <ecNumber evidence="3">2.5.1.46</ecNumber>
    </submittedName>
</protein>
<dbReference type="EC" id="2.5.1.46" evidence="3"/>
<dbReference type="SUPFAM" id="SSF52467">
    <property type="entry name" value="DHS-like NAD/FAD-binding domain"/>
    <property type="match status" value="1"/>
</dbReference>
<dbReference type="NCBIfam" id="NF002294">
    <property type="entry name" value="PRK01221.1"/>
    <property type="match status" value="1"/>
</dbReference>
<dbReference type="FunFam" id="3.40.910.10:FF:000010">
    <property type="entry name" value="Deoxyhypusine synthase"/>
    <property type="match status" value="1"/>
</dbReference>
<keyword evidence="3" id="KW-0808">Transferase</keyword>
<dbReference type="PANTHER" id="PTHR11703">
    <property type="entry name" value="DEOXYHYPUSINE SYNTHASE"/>
    <property type="match status" value="1"/>
</dbReference>
<comment type="caution">
    <text evidence="3">The sequence shown here is derived from an EMBL/GenBank/DDBJ whole genome shotgun (WGS) entry which is preliminary data.</text>
</comment>
<dbReference type="InterPro" id="IPR002773">
    <property type="entry name" value="Deoxyhypusine_synthase"/>
</dbReference>
<dbReference type="Pfam" id="PF01916">
    <property type="entry name" value="DS"/>
    <property type="match status" value="1"/>
</dbReference>
<reference evidence="3 6" key="1">
    <citation type="submission" date="2017-09" db="EMBL/GenBank/DDBJ databases">
        <title>Depth-based differentiation of microbial function through sediment-hosted aquifers and enrichment of novel symbionts in the deep terrestrial subsurface.</title>
        <authorList>
            <person name="Probst A.J."/>
            <person name="Ladd B."/>
            <person name="Jarett J.K."/>
            <person name="Geller-Mcgrath D.E."/>
            <person name="Sieber C.M."/>
            <person name="Emerson J.B."/>
            <person name="Anantharaman K."/>
            <person name="Thomas B.C."/>
            <person name="Malmstrom R."/>
            <person name="Stieglmeier M."/>
            <person name="Klingl A."/>
            <person name="Woyke T."/>
            <person name="Ryan C.M."/>
            <person name="Banfield J.F."/>
        </authorList>
    </citation>
    <scope>NUCLEOTIDE SEQUENCE [LARGE SCALE GENOMIC DNA]</scope>
    <source>
        <strain evidence="3">CG18_big_fil_WC_8_21_14_2_50_31_19</strain>
        <strain evidence="4">CG_4_9_14_3_um_filter_31_125</strain>
    </source>
</reference>
<evidence type="ECO:0000313" key="3">
    <source>
        <dbReference type="EMBL" id="PIN66691.1"/>
    </source>
</evidence>
<sequence length="324" mass="36731">MNKKEKLEPISEIHLGRKTANNLVDDYFAAGGFSSRDIATATDILEKMLKDVKCTKILSLPSSIVATGQRGLIADALKNKWFDAVIATTGLPSHDLIRVWGAHYYYGDFLMDEHNLGKNGIYRLGNILIKSENYGVFLEDRMKPILEKLYNVGKKVFAPYEIIWEFGREIAEDKKITLQLKEESILYWSWKNKIPIFVPGITDGAFGSQLFFFSQTHFGFEISVFKDEEKLYKLVFDAKRLGALIIGGGISKHHTIWWAQFNKGLKYAVYITSAPEQDGSLSGARTREAISWGKISQNARHITVQSDATIVLPIIFNAVWERQN</sequence>
<dbReference type="InterPro" id="IPR036982">
    <property type="entry name" value="Deoxyhypusine_synthase_sf"/>
</dbReference>
<dbReference type="AlphaFoldDB" id="A0A2G9LJI7"/>
<dbReference type="Proteomes" id="UP000229789">
    <property type="component" value="Unassembled WGS sequence"/>
</dbReference>
<evidence type="ECO:0000313" key="4">
    <source>
        <dbReference type="EMBL" id="PJB04178.1"/>
    </source>
</evidence>
<keyword evidence="2" id="KW-0520">NAD</keyword>
<dbReference type="GO" id="GO:0005737">
    <property type="term" value="C:cytoplasm"/>
    <property type="evidence" value="ECO:0007669"/>
    <property type="project" value="TreeGrafter"/>
</dbReference>
<dbReference type="GO" id="GO:0034038">
    <property type="term" value="F:deoxyhypusine synthase activity"/>
    <property type="evidence" value="ECO:0007669"/>
    <property type="project" value="UniProtKB-EC"/>
</dbReference>
<gene>
    <name evidence="4" type="ORF">CO124_00870</name>
    <name evidence="3" type="ORF">COW69_00920</name>
</gene>
<comment type="similarity">
    <text evidence="1">Belongs to the deoxyhypusine synthase family.</text>
</comment>
<dbReference type="EMBL" id="PCUF01000008">
    <property type="protein sequence ID" value="PIN66691.1"/>
    <property type="molecule type" value="Genomic_DNA"/>
</dbReference>
<evidence type="ECO:0000313" key="5">
    <source>
        <dbReference type="Proteomes" id="UP000228888"/>
    </source>
</evidence>
<proteinExistence type="inferred from homology"/>
<dbReference type="EMBL" id="PFUW01000016">
    <property type="protein sequence ID" value="PJB04178.1"/>
    <property type="molecule type" value="Genomic_DNA"/>
</dbReference>